<comment type="caution">
    <text evidence="1">The sequence shown here is derived from an EMBL/GenBank/DDBJ whole genome shotgun (WGS) entry which is preliminary data.</text>
</comment>
<protein>
    <submittedName>
        <fullName evidence="1">Uncharacterized protein</fullName>
    </submittedName>
</protein>
<name>A0A0D1V0P7_ANEMI</name>
<reference evidence="1 2" key="1">
    <citation type="submission" date="2015-07" db="EMBL/GenBank/DDBJ databases">
        <title>Fjat-14205 dsm 2895.</title>
        <authorList>
            <person name="Liu B."/>
            <person name="Wang J."/>
            <person name="Zhu Y."/>
            <person name="Liu G."/>
            <person name="Chen Q."/>
            <person name="Chen Z."/>
            <person name="Lan J."/>
            <person name="Che J."/>
            <person name="Ge C."/>
            <person name="Shi H."/>
            <person name="Pan Z."/>
            <person name="Liu X."/>
        </authorList>
    </citation>
    <scope>NUCLEOTIDE SEQUENCE [LARGE SCALE GENOMIC DNA]</scope>
    <source>
        <strain evidence="1 2">DSM 2895</strain>
    </source>
</reference>
<proteinExistence type="predicted"/>
<dbReference type="PATRIC" id="fig|47500.8.peg.2533"/>
<organism evidence="1 2">
    <name type="scientific">Aneurinibacillus migulanus</name>
    <name type="common">Bacillus migulanus</name>
    <dbReference type="NCBI Taxonomy" id="47500"/>
    <lineage>
        <taxon>Bacteria</taxon>
        <taxon>Bacillati</taxon>
        <taxon>Bacillota</taxon>
        <taxon>Bacilli</taxon>
        <taxon>Bacillales</taxon>
        <taxon>Paenibacillaceae</taxon>
        <taxon>Aneurinibacillus group</taxon>
        <taxon>Aneurinibacillus</taxon>
    </lineage>
</organism>
<sequence>MMQTASLNTVIDAVVDTLLVRQKLGRRLDEDMVERILIDEVGWEKAEELLDRILIEPIIQETIEVDNMDFSEPNDNVGNYWCDRPADYESYKRAVI</sequence>
<dbReference type="EMBL" id="LGUG01000004">
    <property type="protein sequence ID" value="KON95197.1"/>
    <property type="molecule type" value="Genomic_DNA"/>
</dbReference>
<dbReference type="AlphaFoldDB" id="A0A0D1V0P7"/>
<dbReference type="Proteomes" id="UP000037269">
    <property type="component" value="Unassembled WGS sequence"/>
</dbReference>
<keyword evidence="2" id="KW-1185">Reference proteome</keyword>
<accession>A0A0D1V0P7</accession>
<gene>
    <name evidence="1" type="ORF">AF333_06605</name>
</gene>
<evidence type="ECO:0000313" key="2">
    <source>
        <dbReference type="Proteomes" id="UP000037269"/>
    </source>
</evidence>
<evidence type="ECO:0000313" key="1">
    <source>
        <dbReference type="EMBL" id="KON95197.1"/>
    </source>
</evidence>